<dbReference type="InterPro" id="IPR036322">
    <property type="entry name" value="WD40_repeat_dom_sf"/>
</dbReference>
<dbReference type="FunFam" id="2.130.10.10:FF:001105">
    <property type="entry name" value="WD40-repeat-containing domain protein"/>
    <property type="match status" value="1"/>
</dbReference>
<evidence type="ECO:0000256" key="6">
    <source>
        <dbReference type="ARBA" id="ARBA00023242"/>
    </source>
</evidence>
<dbReference type="FunFam" id="2.130.10.10:FF:001074">
    <property type="entry name" value="Probable SOF1 protein"/>
    <property type="match status" value="1"/>
</dbReference>
<dbReference type="AlphaFoldDB" id="A0A9P7BIK0"/>
<evidence type="ECO:0000256" key="5">
    <source>
        <dbReference type="ARBA" id="ARBA00022737"/>
    </source>
</evidence>
<dbReference type="OrthoDB" id="10249065at2759"/>
<dbReference type="Pfam" id="PF00400">
    <property type="entry name" value="WD40"/>
    <property type="match status" value="5"/>
</dbReference>
<dbReference type="SUPFAM" id="SSF50978">
    <property type="entry name" value="WD40 repeat-like"/>
    <property type="match status" value="1"/>
</dbReference>
<dbReference type="InterPro" id="IPR015943">
    <property type="entry name" value="WD40/YVTN_repeat-like_dom_sf"/>
</dbReference>
<evidence type="ECO:0000313" key="12">
    <source>
        <dbReference type="EMBL" id="KAG0691278.1"/>
    </source>
</evidence>
<dbReference type="CDD" id="cd00200">
    <property type="entry name" value="WD40"/>
    <property type="match status" value="1"/>
</dbReference>
<gene>
    <name evidence="12" type="primary">SOF1</name>
    <name evidence="12" type="ORF">C6P40_002669</name>
</gene>
<dbReference type="GO" id="GO:0000462">
    <property type="term" value="P:maturation of SSU-rRNA from tricistronic rRNA transcript (SSU-rRNA, 5.8S rRNA, LSU-rRNA)"/>
    <property type="evidence" value="ECO:0007669"/>
    <property type="project" value="TreeGrafter"/>
</dbReference>
<dbReference type="Pfam" id="PF04158">
    <property type="entry name" value="Sof1"/>
    <property type="match status" value="1"/>
</dbReference>
<dbReference type="Proteomes" id="UP000697127">
    <property type="component" value="Unassembled WGS sequence"/>
</dbReference>
<feature type="region of interest" description="Disordered" evidence="10">
    <location>
        <begin position="368"/>
        <end position="388"/>
    </location>
</feature>
<dbReference type="PANTHER" id="PTHR22851:SF0">
    <property type="entry name" value="DDB1- AND CUL4-ASSOCIATED FACTOR 13"/>
    <property type="match status" value="1"/>
</dbReference>
<evidence type="ECO:0000256" key="8">
    <source>
        <dbReference type="ARBA" id="ARBA00032239"/>
    </source>
</evidence>
<evidence type="ECO:0000256" key="1">
    <source>
        <dbReference type="ARBA" id="ARBA00004604"/>
    </source>
</evidence>
<evidence type="ECO:0000259" key="11">
    <source>
        <dbReference type="Pfam" id="PF04158"/>
    </source>
</evidence>
<dbReference type="PROSITE" id="PS00678">
    <property type="entry name" value="WD_REPEATS_1"/>
    <property type="match status" value="1"/>
</dbReference>
<keyword evidence="5" id="KW-0677">Repeat</keyword>
<keyword evidence="4 9" id="KW-0853">WD repeat</keyword>
<dbReference type="PROSITE" id="PS50294">
    <property type="entry name" value="WD_REPEATS_REGION"/>
    <property type="match status" value="1"/>
</dbReference>
<comment type="similarity">
    <text evidence="2">Belongs to the WD repeat DCAF13/WDSOF1 family.</text>
</comment>
<dbReference type="InterPro" id="IPR019775">
    <property type="entry name" value="WD40_repeat_CS"/>
</dbReference>
<feature type="region of interest" description="Disordered" evidence="10">
    <location>
        <begin position="407"/>
        <end position="462"/>
    </location>
</feature>
<dbReference type="PRINTS" id="PR00320">
    <property type="entry name" value="GPROTEINBRPT"/>
</dbReference>
<keyword evidence="13" id="KW-1185">Reference proteome</keyword>
<dbReference type="GO" id="GO:0032040">
    <property type="term" value="C:small-subunit processome"/>
    <property type="evidence" value="ECO:0007669"/>
    <property type="project" value="TreeGrafter"/>
</dbReference>
<dbReference type="EMBL" id="PUHW01000003">
    <property type="protein sequence ID" value="KAG0691278.1"/>
    <property type="molecule type" value="Genomic_DNA"/>
</dbReference>
<evidence type="ECO:0000256" key="10">
    <source>
        <dbReference type="SAM" id="MobiDB-lite"/>
    </source>
</evidence>
<sequence length="462" mass="52971">MKIKTISRSSDSYVPVSNARESALPRNLNPELHPFERAREYTRALNATKLERVFAQPFVGTLGDGHRDGVYAFAKNFSSVNKVATASGDGIIKYWDITSRSETYSYKAHYGMCSGLIVTPNQKSMLSCGVDKTIKLWEISNDSDYNQNYNYTLNSDNSISNKGLLKTYLADFSLMSLDHHQSDDLFITAGLEINLWDINRNKPLSNLSWGADNITCVKFNKTETSIFASTGSDNSVILYDIRTNSPTQKIKTSMRNNSISWNPMEAYIFATANEDQNSYLWDMRYMDKSLNVFKGHVNAVMDIDFSPTGKEIVTGSYDKTLRIFDSNKGHSRDVYHTKRMQRIFITKFSMDSKYIFSGSDDGNIRIWRSHANERSGPKSSKKRSKEEYDEKLKERYADMPEIRRISRHRHLPGYIKTADHIKTEETQSLKRREDNRRNHSTPGSVPYIPERSKPVVGRVHKQ</sequence>
<feature type="repeat" description="WD" evidence="9">
    <location>
        <begin position="348"/>
        <end position="367"/>
    </location>
</feature>
<feature type="compositionally biased region" description="Basic and acidic residues" evidence="10">
    <location>
        <begin position="417"/>
        <end position="437"/>
    </location>
</feature>
<evidence type="ECO:0000256" key="9">
    <source>
        <dbReference type="PROSITE-ProRule" id="PRU00221"/>
    </source>
</evidence>
<protein>
    <recommendedName>
        <fullName evidence="3">DDB1- and CUL4-associated factor 13</fullName>
    </recommendedName>
    <alternativeName>
        <fullName evidence="8">WD repeat and SOF domain-containing protein 1</fullName>
    </alternativeName>
</protein>
<proteinExistence type="inferred from homology"/>
<dbReference type="InterPro" id="IPR007287">
    <property type="entry name" value="Sof1"/>
</dbReference>
<evidence type="ECO:0000256" key="2">
    <source>
        <dbReference type="ARBA" id="ARBA00005649"/>
    </source>
</evidence>
<dbReference type="Gene3D" id="2.130.10.10">
    <property type="entry name" value="YVTN repeat-like/Quinoprotein amine dehydrogenase"/>
    <property type="match status" value="2"/>
</dbReference>
<name>A0A9P7BIK0_9ASCO</name>
<dbReference type="PANTHER" id="PTHR22851">
    <property type="entry name" value="U3 SMALL NUCLEOLAR RNA U3 SNORNA ASSOCIATED PROTEIN"/>
    <property type="match status" value="1"/>
</dbReference>
<reference evidence="12" key="1">
    <citation type="submission" date="2020-11" db="EMBL/GenBank/DDBJ databases">
        <title>Kefir isolates.</title>
        <authorList>
            <person name="Marcisauskas S."/>
            <person name="Kim Y."/>
            <person name="Blasche S."/>
        </authorList>
    </citation>
    <scope>NUCLEOTIDE SEQUENCE</scope>
    <source>
        <strain evidence="12">Olga-1</strain>
    </source>
</reference>
<dbReference type="InterPro" id="IPR001680">
    <property type="entry name" value="WD40_rpt"/>
</dbReference>
<dbReference type="SMART" id="SM00320">
    <property type="entry name" value="WD40"/>
    <property type="match status" value="7"/>
</dbReference>
<dbReference type="InterPro" id="IPR051733">
    <property type="entry name" value="WD_repeat_DCAF13/WDSOF1"/>
</dbReference>
<comment type="subcellular location">
    <subcellularLocation>
        <location evidence="1">Nucleus</location>
        <location evidence="1">Nucleolus</location>
    </subcellularLocation>
</comment>
<feature type="repeat" description="WD" evidence="9">
    <location>
        <begin position="106"/>
        <end position="147"/>
    </location>
</feature>
<keyword evidence="7" id="KW-0687">Ribonucleoprotein</keyword>
<accession>A0A9P7BIK0</accession>
<feature type="domain" description="Sof1-like protein" evidence="11">
    <location>
        <begin position="369"/>
        <end position="455"/>
    </location>
</feature>
<feature type="repeat" description="WD" evidence="9">
    <location>
        <begin position="293"/>
        <end position="334"/>
    </location>
</feature>
<evidence type="ECO:0000256" key="3">
    <source>
        <dbReference type="ARBA" id="ARBA00021762"/>
    </source>
</evidence>
<evidence type="ECO:0000256" key="7">
    <source>
        <dbReference type="ARBA" id="ARBA00023274"/>
    </source>
</evidence>
<organism evidence="12 13">
    <name type="scientific">Pichia californica</name>
    <dbReference type="NCBI Taxonomy" id="460514"/>
    <lineage>
        <taxon>Eukaryota</taxon>
        <taxon>Fungi</taxon>
        <taxon>Dikarya</taxon>
        <taxon>Ascomycota</taxon>
        <taxon>Saccharomycotina</taxon>
        <taxon>Pichiomycetes</taxon>
        <taxon>Pichiales</taxon>
        <taxon>Pichiaceae</taxon>
        <taxon>Pichia</taxon>
    </lineage>
</organism>
<keyword evidence="6" id="KW-0539">Nucleus</keyword>
<dbReference type="PROSITE" id="PS50082">
    <property type="entry name" value="WD_REPEATS_2"/>
    <property type="match status" value="4"/>
</dbReference>
<comment type="caution">
    <text evidence="12">The sequence shown here is derived from an EMBL/GenBank/DDBJ whole genome shotgun (WGS) entry which is preliminary data.</text>
</comment>
<evidence type="ECO:0000256" key="4">
    <source>
        <dbReference type="ARBA" id="ARBA00022574"/>
    </source>
</evidence>
<evidence type="ECO:0000313" key="13">
    <source>
        <dbReference type="Proteomes" id="UP000697127"/>
    </source>
</evidence>
<dbReference type="InterPro" id="IPR020472">
    <property type="entry name" value="WD40_PAC1"/>
</dbReference>
<feature type="repeat" description="WD" evidence="9">
    <location>
        <begin position="63"/>
        <end position="105"/>
    </location>
</feature>